<gene>
    <name evidence="2" type="ORF">ANCDUO_13061</name>
</gene>
<feature type="region of interest" description="Disordered" evidence="1">
    <location>
        <begin position="1"/>
        <end position="27"/>
    </location>
</feature>
<dbReference type="AlphaFoldDB" id="A0A0C2G710"/>
<dbReference type="OrthoDB" id="5868288at2759"/>
<protein>
    <submittedName>
        <fullName evidence="2">Uncharacterized protein</fullName>
    </submittedName>
</protein>
<proteinExistence type="predicted"/>
<organism evidence="2 3">
    <name type="scientific">Ancylostoma duodenale</name>
    <dbReference type="NCBI Taxonomy" id="51022"/>
    <lineage>
        <taxon>Eukaryota</taxon>
        <taxon>Metazoa</taxon>
        <taxon>Ecdysozoa</taxon>
        <taxon>Nematoda</taxon>
        <taxon>Chromadorea</taxon>
        <taxon>Rhabditida</taxon>
        <taxon>Rhabditina</taxon>
        <taxon>Rhabditomorpha</taxon>
        <taxon>Strongyloidea</taxon>
        <taxon>Ancylostomatidae</taxon>
        <taxon>Ancylostomatinae</taxon>
        <taxon>Ancylostoma</taxon>
    </lineage>
</organism>
<dbReference type="EMBL" id="KN735290">
    <property type="protein sequence ID" value="KIH56755.1"/>
    <property type="molecule type" value="Genomic_DNA"/>
</dbReference>
<feature type="compositionally biased region" description="Polar residues" evidence="1">
    <location>
        <begin position="8"/>
        <end position="27"/>
    </location>
</feature>
<reference evidence="2 3" key="1">
    <citation type="submission" date="2013-12" db="EMBL/GenBank/DDBJ databases">
        <title>Draft genome of the parsitic nematode Ancylostoma duodenale.</title>
        <authorList>
            <person name="Mitreva M."/>
        </authorList>
    </citation>
    <scope>NUCLEOTIDE SEQUENCE [LARGE SCALE GENOMIC DNA]</scope>
    <source>
        <strain evidence="2 3">Zhejiang</strain>
    </source>
</reference>
<accession>A0A0C2G710</accession>
<evidence type="ECO:0000313" key="3">
    <source>
        <dbReference type="Proteomes" id="UP000054047"/>
    </source>
</evidence>
<name>A0A0C2G710_9BILA</name>
<keyword evidence="3" id="KW-1185">Reference proteome</keyword>
<sequence length="209" mass="23366">MPPRTRRTTSSVAPTTRTLTNGSGSAQCSAETDFATMSPADLLNAILDRNSDPVVDRMLRACIGKMPLLATERIEKEKRSRSIMIAGLEEAPPNLRPSRRQKDLGEKVTEVLDAMDLECRLLEVRRMGRMDLARPQLVKVVFATTQERARALDNARLLRTARFKDVFVRKSMTEAERKKEFDLHQLVRERNGVAGAVVIVGKAGAFFAQ</sequence>
<evidence type="ECO:0000313" key="2">
    <source>
        <dbReference type="EMBL" id="KIH56755.1"/>
    </source>
</evidence>
<dbReference type="Proteomes" id="UP000054047">
    <property type="component" value="Unassembled WGS sequence"/>
</dbReference>
<evidence type="ECO:0000256" key="1">
    <source>
        <dbReference type="SAM" id="MobiDB-lite"/>
    </source>
</evidence>